<feature type="transmembrane region" description="Helical" evidence="1">
    <location>
        <begin position="12"/>
        <end position="30"/>
    </location>
</feature>
<reference evidence="2" key="1">
    <citation type="submission" date="2020-10" db="EMBL/GenBank/DDBJ databases">
        <authorList>
            <person name="Gilroy R."/>
        </authorList>
    </citation>
    <scope>NUCLEOTIDE SEQUENCE</scope>
    <source>
        <strain evidence="2">ChiW13-3771</strain>
    </source>
</reference>
<reference evidence="2" key="2">
    <citation type="journal article" date="2021" name="PeerJ">
        <title>Extensive microbial diversity within the chicken gut microbiome revealed by metagenomics and culture.</title>
        <authorList>
            <person name="Gilroy R."/>
            <person name="Ravi A."/>
            <person name="Getino M."/>
            <person name="Pursley I."/>
            <person name="Horton D.L."/>
            <person name="Alikhan N.F."/>
            <person name="Baker D."/>
            <person name="Gharbi K."/>
            <person name="Hall N."/>
            <person name="Watson M."/>
            <person name="Adriaenssens E.M."/>
            <person name="Foster-Nyarko E."/>
            <person name="Jarju S."/>
            <person name="Secka A."/>
            <person name="Antonio M."/>
            <person name="Oren A."/>
            <person name="Chaudhuri R.R."/>
            <person name="La Ragione R."/>
            <person name="Hildebrand F."/>
            <person name="Pallen M.J."/>
        </authorList>
    </citation>
    <scope>NUCLEOTIDE SEQUENCE</scope>
    <source>
        <strain evidence="2">ChiW13-3771</strain>
    </source>
</reference>
<feature type="transmembrane region" description="Helical" evidence="1">
    <location>
        <begin position="178"/>
        <end position="204"/>
    </location>
</feature>
<name>A0A9D1EF25_9FIRM</name>
<dbReference type="GO" id="GO:0016020">
    <property type="term" value="C:membrane"/>
    <property type="evidence" value="ECO:0007669"/>
    <property type="project" value="InterPro"/>
</dbReference>
<proteinExistence type="predicted"/>
<accession>A0A9D1EF25</accession>
<evidence type="ECO:0000313" key="2">
    <source>
        <dbReference type="EMBL" id="HIR88808.1"/>
    </source>
</evidence>
<dbReference type="InterPro" id="IPR018456">
    <property type="entry name" value="PTR2_symporter_CS"/>
</dbReference>
<keyword evidence="1" id="KW-0472">Membrane</keyword>
<dbReference type="Pfam" id="PF12822">
    <property type="entry name" value="ECF_trnsprt"/>
    <property type="match status" value="1"/>
</dbReference>
<keyword evidence="1" id="KW-1133">Transmembrane helix</keyword>
<gene>
    <name evidence="2" type="ORF">IAC96_07650</name>
</gene>
<dbReference type="GO" id="GO:0022857">
    <property type="term" value="F:transmembrane transporter activity"/>
    <property type="evidence" value="ECO:0007669"/>
    <property type="project" value="InterPro"/>
</dbReference>
<dbReference type="PROSITE" id="PS01023">
    <property type="entry name" value="PTR2_2"/>
    <property type="match status" value="1"/>
</dbReference>
<organism evidence="2 3">
    <name type="scientific">Candidatus Fimimorpha faecalis</name>
    <dbReference type="NCBI Taxonomy" id="2840824"/>
    <lineage>
        <taxon>Bacteria</taxon>
        <taxon>Bacillati</taxon>
        <taxon>Bacillota</taxon>
        <taxon>Clostridia</taxon>
        <taxon>Eubacteriales</taxon>
        <taxon>Candidatus Fimimorpha</taxon>
    </lineage>
</organism>
<dbReference type="Gene3D" id="1.10.1760.20">
    <property type="match status" value="1"/>
</dbReference>
<comment type="caution">
    <text evidence="2">The sequence shown here is derived from an EMBL/GenBank/DDBJ whole genome shotgun (WGS) entry which is preliminary data.</text>
</comment>
<dbReference type="AlphaFoldDB" id="A0A9D1EF25"/>
<sequence>MNISKKTQEMVLTAIFSAIIIAMANIPYLGYLNLGVISATLIHIPVIIGAILIGPKAGAFLGFVFGATSLIRATFQPNLTSFAFSPFYAGGNMGSLVICFVPRILIGIVSYYVFYGLVNGLKKHRKENKKSGGWETVSLFLSGIAGSMTNTLLVMNLIFVLFSDQYGAVEGVTGSEEIYLFIVGVIVMNGIPEAIVAGILTAMVCKVMLKVMSGTRFGYGRKITKSSVH</sequence>
<feature type="transmembrane region" description="Helical" evidence="1">
    <location>
        <begin position="139"/>
        <end position="162"/>
    </location>
</feature>
<dbReference type="GO" id="GO:0006857">
    <property type="term" value="P:oligopeptide transport"/>
    <property type="evidence" value="ECO:0007669"/>
    <property type="project" value="InterPro"/>
</dbReference>
<dbReference type="InterPro" id="IPR024529">
    <property type="entry name" value="ECF_trnsprt_substrate-spec"/>
</dbReference>
<feature type="transmembrane region" description="Helical" evidence="1">
    <location>
        <begin position="95"/>
        <end position="118"/>
    </location>
</feature>
<evidence type="ECO:0000313" key="3">
    <source>
        <dbReference type="Proteomes" id="UP000824201"/>
    </source>
</evidence>
<protein>
    <submittedName>
        <fullName evidence="2">ECF transporter S component</fullName>
    </submittedName>
</protein>
<keyword evidence="1" id="KW-0812">Transmembrane</keyword>
<dbReference type="EMBL" id="DVHN01000096">
    <property type="protein sequence ID" value="HIR88808.1"/>
    <property type="molecule type" value="Genomic_DNA"/>
</dbReference>
<evidence type="ECO:0000256" key="1">
    <source>
        <dbReference type="SAM" id="Phobius"/>
    </source>
</evidence>
<dbReference type="Proteomes" id="UP000824201">
    <property type="component" value="Unassembled WGS sequence"/>
</dbReference>